<feature type="binding site" evidence="9">
    <location>
        <position position="267"/>
    </location>
    <ligand>
        <name>substrate</name>
    </ligand>
</feature>
<feature type="domain" description="Gcp-like" evidence="10">
    <location>
        <begin position="34"/>
        <end position="301"/>
    </location>
</feature>
<dbReference type="FunFam" id="3.30.420.40:FF:000038">
    <property type="entry name" value="Probable tRNA N6-adenosine threonylcarbamoyltransferase"/>
    <property type="match status" value="1"/>
</dbReference>
<dbReference type="GO" id="GO:0005737">
    <property type="term" value="C:cytoplasm"/>
    <property type="evidence" value="ECO:0007669"/>
    <property type="project" value="UniProtKB-SubCell"/>
</dbReference>
<dbReference type="NCBIfam" id="TIGR00329">
    <property type="entry name" value="gcp_kae1"/>
    <property type="match status" value="1"/>
</dbReference>
<dbReference type="Pfam" id="PF00814">
    <property type="entry name" value="TsaD"/>
    <property type="match status" value="1"/>
</dbReference>
<dbReference type="InterPro" id="IPR017860">
    <property type="entry name" value="Peptidase_M22_CS"/>
</dbReference>
<protein>
    <recommendedName>
        <fullName evidence="9">tRNA N6-adenosine threonylcarbamoyltransferase</fullName>
        <ecNumber evidence="9">2.3.1.234</ecNumber>
    </recommendedName>
    <alternativeName>
        <fullName evidence="9">N6-L-threonylcarbamoyladenine synthase</fullName>
        <shortName evidence="9">t(6)A synthase</shortName>
    </alternativeName>
    <alternativeName>
        <fullName evidence="9">t(6)A37 threonylcarbamoyladenosine biosynthesis protein Kae1</fullName>
    </alternativeName>
    <alternativeName>
        <fullName evidence="9">tRNA threonylcarbamoyladenosine biosynthesis protein Kae1</fullName>
    </alternativeName>
</protein>
<evidence type="ECO:0000313" key="11">
    <source>
        <dbReference type="EMBL" id="ANV80171.1"/>
    </source>
</evidence>
<feature type="binding site" evidence="9">
    <location>
        <position position="131"/>
    </location>
    <ligand>
        <name>Fe cation</name>
        <dbReference type="ChEBI" id="CHEBI:24875"/>
    </ligand>
</feature>
<feature type="binding site" evidence="9">
    <location>
        <begin position="131"/>
        <end position="135"/>
    </location>
    <ligand>
        <name>substrate</name>
    </ligand>
</feature>
<reference evidence="11" key="1">
    <citation type="journal article" date="2015" name="ISME J.">
        <title>A new class of marine Euryarchaeota group II from the Mediterranean deep chlorophyll maximum.</title>
        <authorList>
            <person name="Martin-Cuadrado A.B."/>
            <person name="Garcia-Heredia I."/>
            <person name="Molto A.G."/>
            <person name="Lopez-Ubeda R."/>
            <person name="Kimes N."/>
            <person name="Lopez-Garcia P."/>
            <person name="Moreira D."/>
            <person name="Rodriguez-Valera F."/>
        </authorList>
    </citation>
    <scope>NUCLEOTIDE SEQUENCE</scope>
</reference>
<dbReference type="NCBIfam" id="TIGR03722">
    <property type="entry name" value="arch_KAE1"/>
    <property type="match status" value="1"/>
</dbReference>
<keyword evidence="11" id="KW-0645">Protease</keyword>
<evidence type="ECO:0000256" key="8">
    <source>
        <dbReference type="ARBA" id="ARBA00048117"/>
    </source>
</evidence>
<feature type="binding site" evidence="9">
    <location>
        <position position="114"/>
    </location>
    <ligand>
        <name>Fe cation</name>
        <dbReference type="ChEBI" id="CHEBI:24875"/>
    </ligand>
</feature>
<dbReference type="InterPro" id="IPR043129">
    <property type="entry name" value="ATPase_NBD"/>
</dbReference>
<keyword evidence="3 9" id="KW-0808">Transferase</keyword>
<dbReference type="HAMAP" id="MF_01446">
    <property type="entry name" value="Kae1"/>
    <property type="match status" value="1"/>
</dbReference>
<keyword evidence="6 9" id="KW-0408">Iron</keyword>
<evidence type="ECO:0000256" key="1">
    <source>
        <dbReference type="ARBA" id="ARBA00004496"/>
    </source>
</evidence>
<evidence type="ECO:0000256" key="4">
    <source>
        <dbReference type="ARBA" id="ARBA00022694"/>
    </source>
</evidence>
<dbReference type="Gene3D" id="3.30.420.40">
    <property type="match status" value="2"/>
</dbReference>
<accession>A0A1B1TD21</accession>
<evidence type="ECO:0000256" key="6">
    <source>
        <dbReference type="ARBA" id="ARBA00023004"/>
    </source>
</evidence>
<gene>
    <name evidence="9" type="primary">kae1</name>
</gene>
<dbReference type="PROSITE" id="PS01016">
    <property type="entry name" value="GLYCOPROTEASE"/>
    <property type="match status" value="1"/>
</dbReference>
<feature type="binding site" evidence="9">
    <location>
        <position position="110"/>
    </location>
    <ligand>
        <name>Fe cation</name>
        <dbReference type="ChEBI" id="CHEBI:24875"/>
    </ligand>
</feature>
<proteinExistence type="inferred from homology"/>
<sequence>MTGVVLGIESTAHTLSFGMVDMSGKTSQSYSNLFRPEEGGIHPREAADHHCLMASDLLREATSSEMFLENKIEAIAFSQGPGLGPCLRIGASIARTLSEVWQVPLIGVNHCIAHIEIGKNQTGCKDPVLLYVSGGNTQVIASSRNKYRVMGETLDIGIGNMLDKFARTQGIPFPGGPEIEILAKKYELNNDVNSNFINLPYGVQGMDMGFSGMLTAAERRIDAGDSLESVCWSLQEHAFASCIEVAERAMAHTGKNELLLGGGVACNTRIREMARIMCEERGATAYWPEKRFCIDNGTMIAELGRLLHKVGYNTKLGDSAINPMLRTDHTEIIWN</sequence>
<dbReference type="InterPro" id="IPR034680">
    <property type="entry name" value="Kae1_archaea_euk"/>
</dbReference>
<evidence type="ECO:0000256" key="2">
    <source>
        <dbReference type="ARBA" id="ARBA00022490"/>
    </source>
</evidence>
<dbReference type="GO" id="GO:0000408">
    <property type="term" value="C:EKC/KEOPS complex"/>
    <property type="evidence" value="ECO:0007669"/>
    <property type="project" value="InterPro"/>
</dbReference>
<dbReference type="PANTHER" id="PTHR11735:SF14">
    <property type="entry name" value="TRNA N6-ADENOSINE THREONYLCARBAMOYLTRANSFERASE"/>
    <property type="match status" value="1"/>
</dbReference>
<organism evidence="11">
    <name type="scientific">uncultured Poseidoniia archaeon</name>
    <dbReference type="NCBI Taxonomy" id="1697135"/>
    <lineage>
        <taxon>Archaea</taxon>
        <taxon>Methanobacteriati</taxon>
        <taxon>Thermoplasmatota</taxon>
        <taxon>Candidatus Poseidoniia</taxon>
        <taxon>environmental samples</taxon>
    </lineage>
</organism>
<dbReference type="NCBIfam" id="NF007174">
    <property type="entry name" value="PRK09605.1"/>
    <property type="match status" value="1"/>
</dbReference>
<comment type="subcellular location">
    <subcellularLocation>
        <location evidence="1 9">Cytoplasm</location>
    </subcellularLocation>
</comment>
<dbReference type="EMBL" id="KP211877">
    <property type="protein sequence ID" value="ANV80171.1"/>
    <property type="molecule type" value="Genomic_DNA"/>
</dbReference>
<feature type="binding site" evidence="9">
    <location>
        <position position="176"/>
    </location>
    <ligand>
        <name>substrate</name>
    </ligand>
</feature>
<evidence type="ECO:0000259" key="10">
    <source>
        <dbReference type="Pfam" id="PF00814"/>
    </source>
</evidence>
<dbReference type="GO" id="GO:0006508">
    <property type="term" value="P:proteolysis"/>
    <property type="evidence" value="ECO:0007669"/>
    <property type="project" value="UniProtKB-KW"/>
</dbReference>
<dbReference type="GO" id="GO:0002949">
    <property type="term" value="P:tRNA threonylcarbamoyladenosine modification"/>
    <property type="evidence" value="ECO:0007669"/>
    <property type="project" value="UniProtKB-UniRule"/>
</dbReference>
<dbReference type="PANTHER" id="PTHR11735">
    <property type="entry name" value="TRNA N6-ADENOSINE THREONYLCARBAMOYLTRANSFERASE"/>
    <property type="match status" value="1"/>
</dbReference>
<comment type="similarity">
    <text evidence="9">Belongs to the KAE1 / TsaD family.</text>
</comment>
<dbReference type="GO" id="GO:0061711">
    <property type="term" value="F:tRNA N(6)-L-threonylcarbamoyladenine synthase activity"/>
    <property type="evidence" value="ECO:0007669"/>
    <property type="project" value="UniProtKB-EC"/>
</dbReference>
<dbReference type="AlphaFoldDB" id="A0A1B1TD21"/>
<comment type="catalytic activity">
    <reaction evidence="8 9">
        <text>L-threonylcarbamoyladenylate + adenosine(37) in tRNA = N(6)-L-threonylcarbamoyladenosine(37) in tRNA + AMP + H(+)</text>
        <dbReference type="Rhea" id="RHEA:37059"/>
        <dbReference type="Rhea" id="RHEA-COMP:10162"/>
        <dbReference type="Rhea" id="RHEA-COMP:10163"/>
        <dbReference type="ChEBI" id="CHEBI:15378"/>
        <dbReference type="ChEBI" id="CHEBI:73682"/>
        <dbReference type="ChEBI" id="CHEBI:74411"/>
        <dbReference type="ChEBI" id="CHEBI:74418"/>
        <dbReference type="ChEBI" id="CHEBI:456215"/>
        <dbReference type="EC" id="2.3.1.234"/>
    </reaction>
</comment>
<evidence type="ECO:0000256" key="9">
    <source>
        <dbReference type="HAMAP-Rule" id="MF_01446"/>
    </source>
</evidence>
<keyword evidence="4 9" id="KW-0819">tRNA processing</keyword>
<feature type="binding site" evidence="9">
    <location>
        <position position="295"/>
    </location>
    <ligand>
        <name>Fe cation</name>
        <dbReference type="ChEBI" id="CHEBI:24875"/>
    </ligand>
</feature>
<keyword evidence="11" id="KW-0378">Hydrolase</keyword>
<dbReference type="PRINTS" id="PR00789">
    <property type="entry name" value="OSIALOPTASE"/>
</dbReference>
<keyword evidence="5 9" id="KW-0479">Metal-binding</keyword>
<comment type="cofactor">
    <cofactor evidence="9">
        <name>Fe(2+)</name>
        <dbReference type="ChEBI" id="CHEBI:29033"/>
    </cofactor>
    <text evidence="9">Binds 1 Fe(2+) ion per subunit.</text>
</comment>
<evidence type="ECO:0000256" key="7">
    <source>
        <dbReference type="ARBA" id="ARBA00023315"/>
    </source>
</evidence>
<dbReference type="SUPFAM" id="SSF53067">
    <property type="entry name" value="Actin-like ATPase domain"/>
    <property type="match status" value="1"/>
</dbReference>
<evidence type="ECO:0000256" key="3">
    <source>
        <dbReference type="ARBA" id="ARBA00022679"/>
    </source>
</evidence>
<comment type="subunit">
    <text evidence="9">Monomer. Component of the KEOPS complex that consists of Kae1, Bud32, Cgi121 and Pcc1; the whole complex dimerizes.</text>
</comment>
<comment type="function">
    <text evidence="9">Required for the formation of a threonylcarbamoyl group on adenosine at position 37 (t(6)A37) in tRNAs that read codons beginning with adenine. Is a component of the KEOPS complex that is probably involved in the transfer of the threonylcarbamoyl moiety of threonylcarbamoyl-AMP (TC-AMP) to the N6 group of A37. Kae1 likely plays a direct catalytic role in this reaction, but requires other protein(s) of the complex to fulfill this activity.</text>
</comment>
<dbReference type="InterPro" id="IPR000905">
    <property type="entry name" value="Gcp-like_dom"/>
</dbReference>
<dbReference type="GO" id="GO:0008233">
    <property type="term" value="F:peptidase activity"/>
    <property type="evidence" value="ECO:0007669"/>
    <property type="project" value="UniProtKB-KW"/>
</dbReference>
<dbReference type="EC" id="2.3.1.234" evidence="9"/>
<feature type="binding site" evidence="9">
    <location>
        <position position="180"/>
    </location>
    <ligand>
        <name>substrate</name>
    </ligand>
</feature>
<reference evidence="11" key="2">
    <citation type="submission" date="2016-12" db="EMBL/GenBank/DDBJ databases">
        <authorList>
            <person name="Song W.-J."/>
            <person name="Kurnit D.M."/>
        </authorList>
    </citation>
    <scope>NUCLEOTIDE SEQUENCE</scope>
</reference>
<feature type="binding site" evidence="9">
    <location>
        <position position="163"/>
    </location>
    <ligand>
        <name>substrate</name>
    </ligand>
</feature>
<keyword evidence="2 9" id="KW-0963">Cytoplasm</keyword>
<dbReference type="GO" id="GO:0005506">
    <property type="term" value="F:iron ion binding"/>
    <property type="evidence" value="ECO:0007669"/>
    <property type="project" value="UniProtKB-UniRule"/>
</dbReference>
<dbReference type="InterPro" id="IPR017861">
    <property type="entry name" value="KAE1/TsaD"/>
</dbReference>
<evidence type="ECO:0000256" key="5">
    <source>
        <dbReference type="ARBA" id="ARBA00022723"/>
    </source>
</evidence>
<name>A0A1B1TD21_9ARCH</name>
<keyword evidence="7 9" id="KW-0012">Acyltransferase</keyword>